<reference evidence="1 2" key="1">
    <citation type="submission" date="2015-12" db="EMBL/GenBank/DDBJ databases">
        <title>Draft genome sequence of Moniliophthora roreri, the causal agent of frosty pod rot of cacao.</title>
        <authorList>
            <person name="Aime M.C."/>
            <person name="Diaz-Valderrama J.R."/>
            <person name="Kijpornyongpan T."/>
            <person name="Phillips-Mora W."/>
        </authorList>
    </citation>
    <scope>NUCLEOTIDE SEQUENCE [LARGE SCALE GENOMIC DNA]</scope>
    <source>
        <strain evidence="1 2">MCA 2952</strain>
    </source>
</reference>
<evidence type="ECO:0000313" key="2">
    <source>
        <dbReference type="Proteomes" id="UP000054988"/>
    </source>
</evidence>
<sequence length="142" mass="16325">MPLKTGYYYIQNREQYLGHSDEEPVIPQRVIVLPGGVQAPKWYVEEVGDGQYTITIDKARTRAVQDKVFAVTDLGPPPEVWYIIPDERGGENSYVITTKERYKGWVAPEAPEDQIMCQELIVGPSFPPFYPPNETFQFSRVW</sequence>
<dbReference type="CDD" id="cd23428">
    <property type="entry name" value="beta-trefoil_Ricin_SPI"/>
    <property type="match status" value="1"/>
</dbReference>
<name>A0A0W0FIH7_MONRR</name>
<gene>
    <name evidence="1" type="ORF">WG66_11300</name>
</gene>
<organism evidence="1 2">
    <name type="scientific">Moniliophthora roreri</name>
    <name type="common">Frosty pod rot fungus</name>
    <name type="synonym">Monilia roreri</name>
    <dbReference type="NCBI Taxonomy" id="221103"/>
    <lineage>
        <taxon>Eukaryota</taxon>
        <taxon>Fungi</taxon>
        <taxon>Dikarya</taxon>
        <taxon>Basidiomycota</taxon>
        <taxon>Agaricomycotina</taxon>
        <taxon>Agaricomycetes</taxon>
        <taxon>Agaricomycetidae</taxon>
        <taxon>Agaricales</taxon>
        <taxon>Marasmiineae</taxon>
        <taxon>Marasmiaceae</taxon>
        <taxon>Moniliophthora</taxon>
    </lineage>
</organism>
<dbReference type="InterPro" id="IPR031755">
    <property type="entry name" value="Inhibitor_I66"/>
</dbReference>
<evidence type="ECO:0008006" key="3">
    <source>
        <dbReference type="Google" id="ProtNLM"/>
    </source>
</evidence>
<comment type="caution">
    <text evidence="1">The sequence shown here is derived from an EMBL/GenBank/DDBJ whole genome shotgun (WGS) entry which is preliminary data.</text>
</comment>
<dbReference type="Pfam" id="PF16850">
    <property type="entry name" value="Inhibitor_I66"/>
    <property type="match status" value="1"/>
</dbReference>
<dbReference type="EMBL" id="LATX01001922">
    <property type="protein sequence ID" value="KTB36139.1"/>
    <property type="molecule type" value="Genomic_DNA"/>
</dbReference>
<dbReference type="Proteomes" id="UP000054988">
    <property type="component" value="Unassembled WGS sequence"/>
</dbReference>
<proteinExistence type="predicted"/>
<evidence type="ECO:0000313" key="1">
    <source>
        <dbReference type="EMBL" id="KTB36139.1"/>
    </source>
</evidence>
<dbReference type="Gene3D" id="2.80.10.50">
    <property type="match status" value="1"/>
</dbReference>
<protein>
    <recommendedName>
        <fullName evidence="3">Serine protease inhibitor</fullName>
    </recommendedName>
</protein>
<dbReference type="AlphaFoldDB" id="A0A0W0FIH7"/>
<dbReference type="GO" id="GO:0004867">
    <property type="term" value="F:serine-type endopeptidase inhibitor activity"/>
    <property type="evidence" value="ECO:0007669"/>
    <property type="project" value="InterPro"/>
</dbReference>
<accession>A0A0W0FIH7</accession>